<dbReference type="Proteomes" id="UP000006698">
    <property type="component" value="Chromosome"/>
</dbReference>
<gene>
    <name evidence="1" type="ordered locus">cgR_1908</name>
</gene>
<protein>
    <submittedName>
        <fullName evidence="1">Uncharacterized protein</fullName>
    </submittedName>
</protein>
<sequence>MPSAEPDSMSAADYMAAWGIGADQGDVIEGEVVGVE</sequence>
<proteinExistence type="predicted"/>
<dbReference type="AlphaFoldDB" id="A0AB72VBN3"/>
<organism evidence="1">
    <name type="scientific">Corynebacterium glutamicum (strain R)</name>
    <dbReference type="NCBI Taxonomy" id="340322"/>
    <lineage>
        <taxon>Bacteria</taxon>
        <taxon>Bacillati</taxon>
        <taxon>Actinomycetota</taxon>
        <taxon>Actinomycetes</taxon>
        <taxon>Mycobacteriales</taxon>
        <taxon>Corynebacteriaceae</taxon>
        <taxon>Corynebacterium</taxon>
    </lineage>
</organism>
<evidence type="ECO:0000313" key="1">
    <source>
        <dbReference type="EMBL" id="BAF54903.1"/>
    </source>
</evidence>
<accession>A0AB72VBN3</accession>
<dbReference type="KEGG" id="cgt:cgR_1908"/>
<dbReference type="EMBL" id="AP009044">
    <property type="protein sequence ID" value="BAF54903.1"/>
    <property type="molecule type" value="Genomic_DNA"/>
</dbReference>
<reference evidence="1" key="1">
    <citation type="journal article" date="2007" name="Microbiology">
        <title>Comparative analysis of the Corynebacterium glutamicum group and complete genome sequence of strain R.</title>
        <authorList>
            <person name="Yukawa H."/>
            <person name="Omumasaba C.A."/>
            <person name="Nonaka H."/>
            <person name="Kos P."/>
            <person name="Okai N."/>
            <person name="Suzuki N."/>
            <person name="Suda M."/>
            <person name="Tsuge Y."/>
            <person name="Watanabe J."/>
            <person name="Ikeda Y."/>
            <person name="Vertes A.A."/>
            <person name="Inui M."/>
        </authorList>
    </citation>
    <scope>NUCLEOTIDE SEQUENCE</scope>
    <source>
        <strain evidence="1">R</strain>
    </source>
</reference>
<name>A0AB72VBN3_CORGB</name>